<dbReference type="SUPFAM" id="SSF55781">
    <property type="entry name" value="GAF domain-like"/>
    <property type="match status" value="1"/>
</dbReference>
<reference evidence="6 7" key="1">
    <citation type="submission" date="2014-11" db="EMBL/GenBank/DDBJ databases">
        <title>Draft genome sequence of Chelonobacter oris 1662T, associated with respiratory disease in Hermann's Tortoises.</title>
        <authorList>
            <person name="Kudirkiene E."/>
            <person name="Hansen M.J."/>
            <person name="Bojesen A.M."/>
        </authorList>
    </citation>
    <scope>NUCLEOTIDE SEQUENCE [LARGE SCALE GENOMIC DNA]</scope>
    <source>
        <strain evidence="6 7">1662</strain>
    </source>
</reference>
<organism evidence="6 7">
    <name type="scientific">Chelonobacter oris</name>
    <dbReference type="NCBI Taxonomy" id="505317"/>
    <lineage>
        <taxon>Bacteria</taxon>
        <taxon>Pseudomonadati</taxon>
        <taxon>Pseudomonadota</taxon>
        <taxon>Gammaproteobacteria</taxon>
        <taxon>Pasteurellales</taxon>
        <taxon>Pasteurellaceae</taxon>
        <taxon>Chelonobacter</taxon>
    </lineage>
</organism>
<feature type="domain" description="IclR-ED" evidence="5">
    <location>
        <begin position="78"/>
        <end position="264"/>
    </location>
</feature>
<dbReference type="InterPro" id="IPR036390">
    <property type="entry name" value="WH_DNA-bd_sf"/>
</dbReference>
<evidence type="ECO:0000256" key="1">
    <source>
        <dbReference type="ARBA" id="ARBA00023015"/>
    </source>
</evidence>
<dbReference type="RefSeq" id="WP_034613135.1">
    <property type="nucleotide sequence ID" value="NZ_JSUM01000003.1"/>
</dbReference>
<dbReference type="PANTHER" id="PTHR30136">
    <property type="entry name" value="HELIX-TURN-HELIX TRANSCRIPTIONAL REGULATOR, ICLR FAMILY"/>
    <property type="match status" value="1"/>
</dbReference>
<dbReference type="PROSITE" id="PS51077">
    <property type="entry name" value="HTH_ICLR"/>
    <property type="match status" value="1"/>
</dbReference>
<dbReference type="PANTHER" id="PTHR30136:SF19">
    <property type="entry name" value="DNA-BINDING TRANSCRIPTIONAL REPRESSOR YIAJ"/>
    <property type="match status" value="1"/>
</dbReference>
<dbReference type="GO" id="GO:0003700">
    <property type="term" value="F:DNA-binding transcription factor activity"/>
    <property type="evidence" value="ECO:0007669"/>
    <property type="project" value="TreeGrafter"/>
</dbReference>
<dbReference type="STRING" id="505317.OA57_02795"/>
<evidence type="ECO:0000259" key="4">
    <source>
        <dbReference type="PROSITE" id="PS51077"/>
    </source>
</evidence>
<keyword evidence="7" id="KW-1185">Reference proteome</keyword>
<keyword evidence="2" id="KW-0238">DNA-binding</keyword>
<evidence type="ECO:0000313" key="6">
    <source>
        <dbReference type="EMBL" id="KGQ71173.1"/>
    </source>
</evidence>
<dbReference type="InterPro" id="IPR014757">
    <property type="entry name" value="Tscrpt_reg_IclR_C"/>
</dbReference>
<dbReference type="Gene3D" id="1.10.10.10">
    <property type="entry name" value="Winged helix-like DNA-binding domain superfamily/Winged helix DNA-binding domain"/>
    <property type="match status" value="1"/>
</dbReference>
<comment type="caution">
    <text evidence="6">The sequence shown here is derived from an EMBL/GenBank/DDBJ whole genome shotgun (WGS) entry which is preliminary data.</text>
</comment>
<gene>
    <name evidence="6" type="ORF">OA57_02795</name>
</gene>
<dbReference type="Pfam" id="PF01614">
    <property type="entry name" value="IclR_C"/>
    <property type="match status" value="1"/>
</dbReference>
<evidence type="ECO:0000259" key="5">
    <source>
        <dbReference type="PROSITE" id="PS51078"/>
    </source>
</evidence>
<name>A0A0A3AP67_9PAST</name>
<proteinExistence type="predicted"/>
<keyword evidence="1" id="KW-0805">Transcription regulation</keyword>
<dbReference type="SMART" id="SM00346">
    <property type="entry name" value="HTH_ICLR"/>
    <property type="match status" value="1"/>
</dbReference>
<feature type="domain" description="HTH iclR-type" evidence="4">
    <location>
        <begin position="15"/>
        <end position="77"/>
    </location>
</feature>
<dbReference type="Pfam" id="PF09339">
    <property type="entry name" value="HTH_IclR"/>
    <property type="match status" value="1"/>
</dbReference>
<dbReference type="InterPro" id="IPR036388">
    <property type="entry name" value="WH-like_DNA-bd_sf"/>
</dbReference>
<dbReference type="PROSITE" id="PS51078">
    <property type="entry name" value="ICLR_ED"/>
    <property type="match status" value="1"/>
</dbReference>
<dbReference type="SUPFAM" id="SSF46785">
    <property type="entry name" value="Winged helix' DNA-binding domain"/>
    <property type="match status" value="1"/>
</dbReference>
<dbReference type="AlphaFoldDB" id="A0A0A3AP67"/>
<dbReference type="InterPro" id="IPR005471">
    <property type="entry name" value="Tscrpt_reg_IclR_N"/>
</dbReference>
<dbReference type="InterPro" id="IPR029016">
    <property type="entry name" value="GAF-like_dom_sf"/>
</dbReference>
<accession>A0A0A3AP67</accession>
<evidence type="ECO:0000256" key="2">
    <source>
        <dbReference type="ARBA" id="ARBA00023125"/>
    </source>
</evidence>
<dbReference type="GO" id="GO:0003677">
    <property type="term" value="F:DNA binding"/>
    <property type="evidence" value="ECO:0007669"/>
    <property type="project" value="UniProtKB-KW"/>
</dbReference>
<dbReference type="OrthoDB" id="9807558at2"/>
<dbReference type="Gene3D" id="3.30.450.40">
    <property type="match status" value="1"/>
</dbReference>
<evidence type="ECO:0000313" key="7">
    <source>
        <dbReference type="Proteomes" id="UP000030380"/>
    </source>
</evidence>
<dbReference type="GO" id="GO:0045892">
    <property type="term" value="P:negative regulation of DNA-templated transcription"/>
    <property type="evidence" value="ECO:0007669"/>
    <property type="project" value="TreeGrafter"/>
</dbReference>
<dbReference type="InterPro" id="IPR050707">
    <property type="entry name" value="HTH_MetabolicPath_Reg"/>
</dbReference>
<protein>
    <submittedName>
        <fullName evidence="6">Transcriptional regulator</fullName>
    </submittedName>
</protein>
<keyword evidence="3" id="KW-0804">Transcription</keyword>
<dbReference type="Proteomes" id="UP000030380">
    <property type="component" value="Unassembled WGS sequence"/>
</dbReference>
<evidence type="ECO:0000256" key="3">
    <source>
        <dbReference type="ARBA" id="ARBA00023163"/>
    </source>
</evidence>
<sequence length="268" mass="29722">MLENTEKEEKKGGSNQSLSRGLSLIEILSNFPNGCPLAKLAEISGLNKSTTHRMLQSLQACGYVKPTNTMGTYRLTTKCLAIGQKTLASMNIINIASPFLETLNLDTGETINFSIRENGHAIMIYKLEPTTGMMRTRSYIGQHLQLYCSAMGKIFMAYDQPDYLLHYWRDNQKKIEKLTCNTITTLSAMEQELATIKQQGFAMDAEENELGVSCIACPVFDINGKVIYSVSISLSTPRLNQSGKNELLLHLKKAANAISHELGSDRSI</sequence>
<dbReference type="EMBL" id="JSUM01000003">
    <property type="protein sequence ID" value="KGQ71173.1"/>
    <property type="molecule type" value="Genomic_DNA"/>
</dbReference>